<proteinExistence type="inferred from homology"/>
<dbReference type="InterPro" id="IPR006048">
    <property type="entry name" value="A-amylase/branching_C"/>
</dbReference>
<evidence type="ECO:0000259" key="15">
    <source>
        <dbReference type="SMART" id="SM00642"/>
    </source>
</evidence>
<keyword evidence="13" id="KW-0732">Signal</keyword>
<evidence type="ECO:0000256" key="9">
    <source>
        <dbReference type="ARBA" id="ARBA00023277"/>
    </source>
</evidence>
<evidence type="ECO:0000256" key="3">
    <source>
        <dbReference type="ARBA" id="ARBA00008061"/>
    </source>
</evidence>
<dbReference type="EC" id="3.2.1.1" evidence="4 12"/>
<dbReference type="Gene3D" id="3.20.20.80">
    <property type="entry name" value="Glycosidases"/>
    <property type="match status" value="1"/>
</dbReference>
<dbReference type="GO" id="GO:0005975">
    <property type="term" value="P:carbohydrate metabolic process"/>
    <property type="evidence" value="ECO:0007669"/>
    <property type="project" value="InterPro"/>
</dbReference>
<dbReference type="AlphaFoldDB" id="A0A7X6A305"/>
<dbReference type="PRINTS" id="PR00110">
    <property type="entry name" value="ALPHAAMYLASE"/>
</dbReference>
<evidence type="ECO:0000256" key="6">
    <source>
        <dbReference type="ARBA" id="ARBA00022723"/>
    </source>
</evidence>
<evidence type="ECO:0000256" key="7">
    <source>
        <dbReference type="ARBA" id="ARBA00022801"/>
    </source>
</evidence>
<keyword evidence="6" id="KW-0479">Metal-binding</keyword>
<name>A0A7X6A305_9ACTN</name>
<dbReference type="GO" id="GO:0046872">
    <property type="term" value="F:metal ion binding"/>
    <property type="evidence" value="ECO:0007669"/>
    <property type="project" value="UniProtKB-KW"/>
</dbReference>
<evidence type="ECO:0000259" key="14">
    <source>
        <dbReference type="SMART" id="SM00632"/>
    </source>
</evidence>
<dbReference type="InterPro" id="IPR031319">
    <property type="entry name" value="A-amylase_C"/>
</dbReference>
<dbReference type="GO" id="GO:0004556">
    <property type="term" value="F:alpha-amylase activity"/>
    <property type="evidence" value="ECO:0007669"/>
    <property type="project" value="UniProtKB-UniRule"/>
</dbReference>
<dbReference type="Proteomes" id="UP000555407">
    <property type="component" value="Unassembled WGS sequence"/>
</dbReference>
<accession>A0A7X6A305</accession>
<dbReference type="RefSeq" id="WP_167212220.1">
    <property type="nucleotide sequence ID" value="NZ_JAASRO010000001.1"/>
</dbReference>
<evidence type="ECO:0000256" key="10">
    <source>
        <dbReference type="ARBA" id="ARBA00023295"/>
    </source>
</evidence>
<evidence type="ECO:0000256" key="12">
    <source>
        <dbReference type="RuleBase" id="RU361134"/>
    </source>
</evidence>
<keyword evidence="8" id="KW-0106">Calcium</keyword>
<reference evidence="16 17" key="1">
    <citation type="submission" date="2020-03" db="EMBL/GenBank/DDBJ databases">
        <title>Sequencing the genomes of 1000 actinobacteria strains.</title>
        <authorList>
            <person name="Klenk H.-P."/>
        </authorList>
    </citation>
    <scope>NUCLEOTIDE SEQUENCE [LARGE SCALE GENOMIC DNA]</scope>
    <source>
        <strain evidence="16 17">DSM 45490</strain>
    </source>
</reference>
<keyword evidence="17" id="KW-1185">Reference proteome</keyword>
<keyword evidence="9 12" id="KW-0119">Carbohydrate metabolism</keyword>
<dbReference type="EMBL" id="JAASRO010000001">
    <property type="protein sequence ID" value="NIK59822.1"/>
    <property type="molecule type" value="Genomic_DNA"/>
</dbReference>
<dbReference type="SUPFAM" id="SSF51011">
    <property type="entry name" value="Glycosyl hydrolase domain"/>
    <property type="match status" value="1"/>
</dbReference>
<organism evidence="16 17">
    <name type="scientific">Kribbella shirazensis</name>
    <dbReference type="NCBI Taxonomy" id="1105143"/>
    <lineage>
        <taxon>Bacteria</taxon>
        <taxon>Bacillati</taxon>
        <taxon>Actinomycetota</taxon>
        <taxon>Actinomycetes</taxon>
        <taxon>Propionibacteriales</taxon>
        <taxon>Kribbellaceae</taxon>
        <taxon>Kribbella</taxon>
    </lineage>
</organism>
<evidence type="ECO:0000313" key="16">
    <source>
        <dbReference type="EMBL" id="NIK59822.1"/>
    </source>
</evidence>
<dbReference type="InterPro" id="IPR006047">
    <property type="entry name" value="GH13_cat_dom"/>
</dbReference>
<gene>
    <name evidence="16" type="ORF">BJY22_005539</name>
</gene>
<keyword evidence="10 12" id="KW-0326">Glycosidase</keyword>
<dbReference type="InterPro" id="IPR017853">
    <property type="entry name" value="GH"/>
</dbReference>
<comment type="catalytic activity">
    <reaction evidence="1 12">
        <text>Endohydrolysis of (1-&gt;4)-alpha-D-glucosidic linkages in polysaccharides containing three or more (1-&gt;4)-alpha-linked D-glucose units.</text>
        <dbReference type="EC" id="3.2.1.1"/>
    </reaction>
</comment>
<dbReference type="Gene3D" id="2.60.40.1180">
    <property type="entry name" value="Golgi alpha-mannosidase II"/>
    <property type="match status" value="1"/>
</dbReference>
<feature type="domain" description="Glycosyl hydrolase family 13 catalytic" evidence="15">
    <location>
        <begin position="34"/>
        <end position="382"/>
    </location>
</feature>
<evidence type="ECO:0000256" key="2">
    <source>
        <dbReference type="ARBA" id="ARBA00001913"/>
    </source>
</evidence>
<evidence type="ECO:0000256" key="8">
    <source>
        <dbReference type="ARBA" id="ARBA00022837"/>
    </source>
</evidence>
<comment type="cofactor">
    <cofactor evidence="2">
        <name>Ca(2+)</name>
        <dbReference type="ChEBI" id="CHEBI:29108"/>
    </cofactor>
</comment>
<keyword evidence="7 12" id="KW-0378">Hydrolase</keyword>
<evidence type="ECO:0000256" key="4">
    <source>
        <dbReference type="ARBA" id="ARBA00012595"/>
    </source>
</evidence>
<comment type="similarity">
    <text evidence="3 11">Belongs to the glycosyl hydrolase 13 family.</text>
</comment>
<feature type="signal peptide" evidence="13">
    <location>
        <begin position="1"/>
        <end position="27"/>
    </location>
</feature>
<dbReference type="Pfam" id="PF02806">
    <property type="entry name" value="Alpha-amylase_C"/>
    <property type="match status" value="1"/>
</dbReference>
<dbReference type="CDD" id="cd11317">
    <property type="entry name" value="AmyAc_bac_euk_AmyA"/>
    <property type="match status" value="1"/>
</dbReference>
<evidence type="ECO:0000256" key="11">
    <source>
        <dbReference type="RuleBase" id="RU003615"/>
    </source>
</evidence>
<dbReference type="SMART" id="SM00632">
    <property type="entry name" value="Aamy_C"/>
    <property type="match status" value="1"/>
</dbReference>
<dbReference type="InterPro" id="IPR006046">
    <property type="entry name" value="Alpha_amylase"/>
</dbReference>
<dbReference type="Pfam" id="PF00128">
    <property type="entry name" value="Alpha-amylase"/>
    <property type="match status" value="1"/>
</dbReference>
<evidence type="ECO:0000256" key="13">
    <source>
        <dbReference type="SAM" id="SignalP"/>
    </source>
</evidence>
<evidence type="ECO:0000256" key="5">
    <source>
        <dbReference type="ARBA" id="ARBA00017303"/>
    </source>
</evidence>
<feature type="domain" description="Alpha-amylase C-terminal" evidence="14">
    <location>
        <begin position="391"/>
        <end position="477"/>
    </location>
</feature>
<protein>
    <recommendedName>
        <fullName evidence="5 12">Alpha-amylase</fullName>
        <ecNumber evidence="4 12">3.2.1.1</ecNumber>
    </recommendedName>
</protein>
<dbReference type="InterPro" id="IPR013780">
    <property type="entry name" value="Glyco_hydro_b"/>
</dbReference>
<evidence type="ECO:0000256" key="1">
    <source>
        <dbReference type="ARBA" id="ARBA00000548"/>
    </source>
</evidence>
<evidence type="ECO:0000313" key="17">
    <source>
        <dbReference type="Proteomes" id="UP000555407"/>
    </source>
</evidence>
<dbReference type="SMART" id="SM00642">
    <property type="entry name" value="Aamy"/>
    <property type="match status" value="1"/>
</dbReference>
<dbReference type="SUPFAM" id="SSF51445">
    <property type="entry name" value="(Trans)glycosidases"/>
    <property type="match status" value="1"/>
</dbReference>
<comment type="caution">
    <text evidence="16">The sequence shown here is derived from an EMBL/GenBank/DDBJ whole genome shotgun (WGS) entry which is preliminary data.</text>
</comment>
<dbReference type="PANTHER" id="PTHR43447">
    <property type="entry name" value="ALPHA-AMYLASE"/>
    <property type="match status" value="1"/>
</dbReference>
<sequence length="479" mass="52126">MRRVLVLLLGLAMAGLTGAGARTEAQAAPVGERDVIVQLFEWNWGSVGRECGRVLGPKGYGAVQVSPPQEHVVLPGSGYPWWQDYQPVSYKLDSTRRGTRSEFVAMVNSCHAAGVKVYVDAVVNHMTGGSSGGTGSAGSSYTHYDYPGRYQTQDFHHCGRNGNDDIVNYGDRYEVQNCELVDLADLATGSDYVRGRIAAYLNDLLAIGVDGFRLDASKHMPAEDIAAVKARLSRPAYLYQEVIYGAGEPITPEEYVGNGDVLEFRYGKDLAKIFDTERLAYLRTFGSPLASDRAVVFTDNHDTQRGSGVLTFRDNGRYAMANAFMLAWTYGTPKVMSSYEYSSNDQGPPSTSAGQTVDATCYSNRWRCEHAWRVIANMVGFHNAVRGAAVTEWWDNGNDAIAFGRGDKGYLVLNDESSPLAGRSFHTNLPAGVYCDVFHGDYSQGSCSGPTYTVDSSGWFRADIAATDGLALHAGARMS</sequence>
<feature type="chain" id="PRO_5039730395" description="Alpha-amylase" evidence="13">
    <location>
        <begin position="28"/>
        <end position="479"/>
    </location>
</feature>